<dbReference type="PROSITE" id="PS50888">
    <property type="entry name" value="BHLH"/>
    <property type="match status" value="1"/>
</dbReference>
<name>A0A286UN07_9AGAM</name>
<feature type="compositionally biased region" description="Low complexity" evidence="3">
    <location>
        <begin position="110"/>
        <end position="124"/>
    </location>
</feature>
<feature type="region of interest" description="Disordered" evidence="3">
    <location>
        <begin position="87"/>
        <end position="477"/>
    </location>
</feature>
<feature type="compositionally biased region" description="Low complexity" evidence="3">
    <location>
        <begin position="409"/>
        <end position="418"/>
    </location>
</feature>
<dbReference type="PANTHER" id="PTHR10328:SF15">
    <property type="entry name" value="BHLH TRANSCRIPTION FACTOR"/>
    <property type="match status" value="1"/>
</dbReference>
<feature type="domain" description="BHLH" evidence="4">
    <location>
        <begin position="464"/>
        <end position="515"/>
    </location>
</feature>
<evidence type="ECO:0000256" key="1">
    <source>
        <dbReference type="ARBA" id="ARBA00023125"/>
    </source>
</evidence>
<reference evidence="5 6" key="1">
    <citation type="journal article" date="2017" name="Mol. Ecol.">
        <title>Comparative and population genomic landscape of Phellinus noxius: A hypervariable fungus causing root rot in trees.</title>
        <authorList>
            <person name="Chung C.L."/>
            <person name="Lee T.J."/>
            <person name="Akiba M."/>
            <person name="Lee H.H."/>
            <person name="Kuo T.H."/>
            <person name="Liu D."/>
            <person name="Ke H.M."/>
            <person name="Yokoi T."/>
            <person name="Roa M.B."/>
            <person name="Lu M.J."/>
            <person name="Chang Y.Y."/>
            <person name="Ann P.J."/>
            <person name="Tsai J.N."/>
            <person name="Chen C.Y."/>
            <person name="Tzean S.S."/>
            <person name="Ota Y."/>
            <person name="Hattori T."/>
            <person name="Sahashi N."/>
            <person name="Liou R.F."/>
            <person name="Kikuchi T."/>
            <person name="Tsai I.J."/>
        </authorList>
    </citation>
    <scope>NUCLEOTIDE SEQUENCE [LARGE SCALE GENOMIC DNA]</scope>
    <source>
        <strain evidence="5 6">FFPRI411160</strain>
    </source>
</reference>
<feature type="compositionally biased region" description="Polar residues" evidence="3">
    <location>
        <begin position="256"/>
        <end position="267"/>
    </location>
</feature>
<dbReference type="InterPro" id="IPR011598">
    <property type="entry name" value="bHLH_dom"/>
</dbReference>
<sequence>MDQSPMDVSSSEREESLRDRPMSLSPRRHSPAPPLAPLEFLQSQRRGSLTDPSLHVGPSPAGNGNLASTSFRQPELLTSQKILKLSDQQLRKIPPPLSTRPTSPYIFGEASSQSQAASKPAIQALLDDGRRGKYEESTRLKNGQLINQSGDEMDMDSDKNRFNDVGRDDQRHSPGSNFDYSMRRHSVPGGTQIGLGHPRGNPESPSQVGSKRKMSTDRGPLPIVGEENDSRLTGPGIRSGQMVDSEEPAPKRRSSAFDTQRIAQMSLQDRRDSIDSRMTGTPSTTWWSNDRRDSSSSMLSGTSLGSSPGFNSPAFPGDMHGRQPSSMSAFAWPSNTSSGSNDPSLPQGLPAAQADPNLNRHLDTPIPPHSVVPSSTMPADRRMSAPDTMPPGTTSLRGDRALRSRSRPPSRSAAVSSRMSDTGLPSPDNSPTSGKPDESPISSSSAPPTSAKELGSTPYSRSPELRVSHKLAERKRRKEMRDLFDELRDHLPADRGMKASKWEILSKAIDYIQQLKQRESEMSRDIDMLRHELESVRHGVPPHNPLPTQPSHPLPSQQSLSRPGSSHNAYASGPGGP</sequence>
<dbReference type="PANTHER" id="PTHR10328">
    <property type="entry name" value="PROTEIN MAX MYC-ASSOCIATED FACTOR X"/>
    <property type="match status" value="1"/>
</dbReference>
<feature type="compositionally biased region" description="Polar residues" evidence="3">
    <location>
        <begin position="41"/>
        <end position="51"/>
    </location>
</feature>
<feature type="compositionally biased region" description="Low complexity" evidence="3">
    <location>
        <begin position="439"/>
        <end position="450"/>
    </location>
</feature>
<comment type="caution">
    <text evidence="5">The sequence shown here is derived from an EMBL/GenBank/DDBJ whole genome shotgun (WGS) entry which is preliminary data.</text>
</comment>
<dbReference type="SMART" id="SM00353">
    <property type="entry name" value="HLH"/>
    <property type="match status" value="1"/>
</dbReference>
<dbReference type="GO" id="GO:0045944">
    <property type="term" value="P:positive regulation of transcription by RNA polymerase II"/>
    <property type="evidence" value="ECO:0007669"/>
    <property type="project" value="TreeGrafter"/>
</dbReference>
<feature type="compositionally biased region" description="Basic and acidic residues" evidence="3">
    <location>
        <begin position="127"/>
        <end position="139"/>
    </location>
</feature>
<dbReference type="GO" id="GO:0046983">
    <property type="term" value="F:protein dimerization activity"/>
    <property type="evidence" value="ECO:0007669"/>
    <property type="project" value="InterPro"/>
</dbReference>
<dbReference type="InParanoid" id="A0A286UN07"/>
<organism evidence="5 6">
    <name type="scientific">Pyrrhoderma noxium</name>
    <dbReference type="NCBI Taxonomy" id="2282107"/>
    <lineage>
        <taxon>Eukaryota</taxon>
        <taxon>Fungi</taxon>
        <taxon>Dikarya</taxon>
        <taxon>Basidiomycota</taxon>
        <taxon>Agaricomycotina</taxon>
        <taxon>Agaricomycetes</taxon>
        <taxon>Hymenochaetales</taxon>
        <taxon>Hymenochaetaceae</taxon>
        <taxon>Pyrrhoderma</taxon>
    </lineage>
</organism>
<dbReference type="InterPro" id="IPR036638">
    <property type="entry name" value="HLH_DNA-bd_sf"/>
</dbReference>
<dbReference type="SUPFAM" id="SSF47459">
    <property type="entry name" value="HLH, helix-loop-helix DNA-binding domain"/>
    <property type="match status" value="1"/>
</dbReference>
<accession>A0A286UN07</accession>
<dbReference type="Gene3D" id="4.10.280.10">
    <property type="entry name" value="Helix-loop-helix DNA-binding domain"/>
    <property type="match status" value="1"/>
</dbReference>
<feature type="compositionally biased region" description="Polar residues" evidence="3">
    <location>
        <begin position="323"/>
        <end position="344"/>
    </location>
</feature>
<feature type="compositionally biased region" description="Basic and acidic residues" evidence="3">
    <location>
        <begin position="10"/>
        <end position="21"/>
    </location>
</feature>
<feature type="compositionally biased region" description="Basic and acidic residues" evidence="3">
    <location>
        <begin position="156"/>
        <end position="172"/>
    </location>
</feature>
<dbReference type="OrthoDB" id="8964853at2759"/>
<dbReference type="GO" id="GO:0003677">
    <property type="term" value="F:DNA binding"/>
    <property type="evidence" value="ECO:0007669"/>
    <property type="project" value="UniProtKB-KW"/>
</dbReference>
<gene>
    <name evidence="5" type="ORF">PNOK_0355600</name>
</gene>
<keyword evidence="1" id="KW-0238">DNA-binding</keyword>
<keyword evidence="6" id="KW-1185">Reference proteome</keyword>
<feature type="region of interest" description="Disordered" evidence="3">
    <location>
        <begin position="532"/>
        <end position="577"/>
    </location>
</feature>
<dbReference type="AlphaFoldDB" id="A0A286UN07"/>
<feature type="compositionally biased region" description="Low complexity" evidence="3">
    <location>
        <begin position="295"/>
        <end position="307"/>
    </location>
</feature>
<dbReference type="GO" id="GO:0090575">
    <property type="term" value="C:RNA polymerase II transcription regulator complex"/>
    <property type="evidence" value="ECO:0007669"/>
    <property type="project" value="TreeGrafter"/>
</dbReference>
<protein>
    <submittedName>
        <fullName evidence="5">Bhlh transcription factor</fullName>
    </submittedName>
</protein>
<feature type="compositionally biased region" description="Polar residues" evidence="3">
    <location>
        <begin position="140"/>
        <end position="150"/>
    </location>
</feature>
<dbReference type="Pfam" id="PF00010">
    <property type="entry name" value="HLH"/>
    <property type="match status" value="1"/>
</dbReference>
<keyword evidence="2" id="KW-0539">Nucleus</keyword>
<proteinExistence type="predicted"/>
<evidence type="ECO:0000313" key="6">
    <source>
        <dbReference type="Proteomes" id="UP000217199"/>
    </source>
</evidence>
<evidence type="ECO:0000256" key="3">
    <source>
        <dbReference type="SAM" id="MobiDB-lite"/>
    </source>
</evidence>
<dbReference type="GO" id="GO:0003700">
    <property type="term" value="F:DNA-binding transcription factor activity"/>
    <property type="evidence" value="ECO:0007669"/>
    <property type="project" value="TreeGrafter"/>
</dbReference>
<feature type="region of interest" description="Disordered" evidence="3">
    <location>
        <begin position="1"/>
        <end position="73"/>
    </location>
</feature>
<feature type="compositionally biased region" description="Low complexity" evidence="3">
    <location>
        <begin position="554"/>
        <end position="566"/>
    </location>
</feature>
<evidence type="ECO:0000259" key="4">
    <source>
        <dbReference type="PROSITE" id="PS50888"/>
    </source>
</evidence>
<evidence type="ECO:0000256" key="2">
    <source>
        <dbReference type="ARBA" id="ARBA00023242"/>
    </source>
</evidence>
<dbReference type="EMBL" id="NBII01000003">
    <property type="protein sequence ID" value="PAV20929.1"/>
    <property type="molecule type" value="Genomic_DNA"/>
</dbReference>
<evidence type="ECO:0000313" key="5">
    <source>
        <dbReference type="EMBL" id="PAV20929.1"/>
    </source>
</evidence>
<feature type="compositionally biased region" description="Pro residues" evidence="3">
    <location>
        <begin position="542"/>
        <end position="553"/>
    </location>
</feature>
<dbReference type="STRING" id="2282107.A0A286UN07"/>
<dbReference type="Proteomes" id="UP000217199">
    <property type="component" value="Unassembled WGS sequence"/>
</dbReference>